<evidence type="ECO:0000313" key="9">
    <source>
        <dbReference type="Proteomes" id="UP000002030"/>
    </source>
</evidence>
<dbReference type="Gene3D" id="3.40.109.10">
    <property type="entry name" value="NADH Oxidase"/>
    <property type="match status" value="1"/>
</dbReference>
<dbReference type="OrthoDB" id="9812105at2"/>
<dbReference type="PANTHER" id="PTHR43673">
    <property type="entry name" value="NAD(P)H NITROREDUCTASE YDGI-RELATED"/>
    <property type="match status" value="1"/>
</dbReference>
<reference evidence="8 9" key="1">
    <citation type="journal article" date="2009" name="Stand. Genomic Sci.">
        <title>Complete genome sequence of Thermanaerovibrio acidaminovorans type strain (Su883).</title>
        <authorList>
            <person name="Chovatia M."/>
            <person name="Sikorski J."/>
            <person name="Schroder M."/>
            <person name="Lapidus A."/>
            <person name="Nolan M."/>
            <person name="Tice H."/>
            <person name="Glavina Del Rio T."/>
            <person name="Copeland A."/>
            <person name="Cheng J.F."/>
            <person name="Lucas S."/>
            <person name="Chen F."/>
            <person name="Bruce D."/>
            <person name="Goodwin L."/>
            <person name="Pitluck S."/>
            <person name="Ivanova N."/>
            <person name="Mavromatis K."/>
            <person name="Ovchinnikova G."/>
            <person name="Pati A."/>
            <person name="Chen A."/>
            <person name="Palaniappan K."/>
            <person name="Land M."/>
            <person name="Hauser L."/>
            <person name="Chang Y.J."/>
            <person name="Jeffries C.D."/>
            <person name="Chain P."/>
            <person name="Saunders E."/>
            <person name="Detter J.C."/>
            <person name="Brettin T."/>
            <person name="Rohde M."/>
            <person name="Goker M."/>
            <person name="Spring S."/>
            <person name="Bristow J."/>
            <person name="Markowitz V."/>
            <person name="Hugenholtz P."/>
            <person name="Kyrpides N.C."/>
            <person name="Klenk H.P."/>
            <person name="Eisen J.A."/>
        </authorList>
    </citation>
    <scope>NUCLEOTIDE SEQUENCE [LARGE SCALE GENOMIC DNA]</scope>
    <source>
        <strain evidence="9">ATCC 49978 / DSM 6589 / Su883</strain>
    </source>
</reference>
<keyword evidence="9" id="KW-1185">Reference proteome</keyword>
<keyword evidence="6" id="KW-0812">Transmembrane</keyword>
<keyword evidence="6" id="KW-1133">Transmembrane helix</keyword>
<keyword evidence="4" id="KW-0288">FMN</keyword>
<evidence type="ECO:0000259" key="7">
    <source>
        <dbReference type="Pfam" id="PF00881"/>
    </source>
</evidence>
<comment type="cofactor">
    <cofactor evidence="1">
        <name>FMN</name>
        <dbReference type="ChEBI" id="CHEBI:58210"/>
    </cofactor>
</comment>
<dbReference type="EnsemblBacteria" id="ACZ18619">
    <property type="protein sequence ID" value="ACZ18619"/>
    <property type="gene ID" value="Taci_0382"/>
</dbReference>
<evidence type="ECO:0000256" key="1">
    <source>
        <dbReference type="ARBA" id="ARBA00001917"/>
    </source>
</evidence>
<sequence>MDVREAIRSRRSINFFDPGRRIPEGVLEEVIEEANLAPSSFNLQPWEVVVVKDPEDKRRLRECAFNQPKVEEASAVLIVASDPMAVERHIDRVLKSMVELGYMKAEDVERTRPMPFNLYGEMDSERRRLFAVKNASLFAMSLMIAAMGHGLSTHPMDGFNESKVKEAFGIPGRFVIPMLIAVGYLRDGVTLLPRGLRRPLEEFVHLGRFSPKD</sequence>
<feature type="transmembrane region" description="Helical" evidence="6">
    <location>
        <begin position="167"/>
        <end position="185"/>
    </location>
</feature>
<dbReference type="Pfam" id="PF00881">
    <property type="entry name" value="Nitroreductase"/>
    <property type="match status" value="1"/>
</dbReference>
<dbReference type="EMBL" id="CP001818">
    <property type="protein sequence ID" value="ACZ18619.1"/>
    <property type="molecule type" value="Genomic_DNA"/>
</dbReference>
<dbReference type="STRING" id="525903.Taci_0382"/>
<comment type="similarity">
    <text evidence="2">Belongs to the nitroreductase family.</text>
</comment>
<proteinExistence type="inferred from homology"/>
<dbReference type="PANTHER" id="PTHR43673:SF2">
    <property type="entry name" value="NITROREDUCTASE"/>
    <property type="match status" value="1"/>
</dbReference>
<dbReference type="HOGENOM" id="CLU_070764_4_5_0"/>
<evidence type="ECO:0000313" key="8">
    <source>
        <dbReference type="EMBL" id="ACZ18619.1"/>
    </source>
</evidence>
<feature type="transmembrane region" description="Helical" evidence="6">
    <location>
        <begin position="129"/>
        <end position="147"/>
    </location>
</feature>
<dbReference type="AlphaFoldDB" id="D1B8L6"/>
<organism evidence="8 9">
    <name type="scientific">Thermanaerovibrio acidaminovorans (strain ATCC 49978 / DSM 6589 / Su883)</name>
    <name type="common">Selenomonas acidaminovorans</name>
    <dbReference type="NCBI Taxonomy" id="525903"/>
    <lineage>
        <taxon>Bacteria</taxon>
        <taxon>Thermotogati</taxon>
        <taxon>Synergistota</taxon>
        <taxon>Synergistia</taxon>
        <taxon>Synergistales</taxon>
        <taxon>Synergistaceae</taxon>
        <taxon>Thermanaerovibrio</taxon>
    </lineage>
</organism>
<dbReference type="CDD" id="cd02137">
    <property type="entry name" value="MhqN-like"/>
    <property type="match status" value="1"/>
</dbReference>
<name>D1B8L6_THEAS</name>
<keyword evidence="3" id="KW-0285">Flavoprotein</keyword>
<protein>
    <submittedName>
        <fullName evidence="8">Nitroreductase</fullName>
    </submittedName>
</protein>
<dbReference type="InterPro" id="IPR000415">
    <property type="entry name" value="Nitroreductase-like"/>
</dbReference>
<evidence type="ECO:0000256" key="2">
    <source>
        <dbReference type="ARBA" id="ARBA00007118"/>
    </source>
</evidence>
<dbReference type="RefSeq" id="WP_012869135.1">
    <property type="nucleotide sequence ID" value="NC_013522.1"/>
</dbReference>
<dbReference type="Proteomes" id="UP000002030">
    <property type="component" value="Chromosome"/>
</dbReference>
<keyword evidence="6" id="KW-0472">Membrane</keyword>
<dbReference type="eggNOG" id="COG0778">
    <property type="taxonomic scope" value="Bacteria"/>
</dbReference>
<dbReference type="PATRIC" id="fig|525903.6.peg.386"/>
<dbReference type="SUPFAM" id="SSF55469">
    <property type="entry name" value="FMN-dependent nitroreductase-like"/>
    <property type="match status" value="1"/>
</dbReference>
<dbReference type="InterPro" id="IPR029479">
    <property type="entry name" value="Nitroreductase"/>
</dbReference>
<gene>
    <name evidence="8" type="ordered locus">Taci_0382</name>
</gene>
<evidence type="ECO:0000256" key="6">
    <source>
        <dbReference type="SAM" id="Phobius"/>
    </source>
</evidence>
<evidence type="ECO:0000256" key="5">
    <source>
        <dbReference type="ARBA" id="ARBA00023002"/>
    </source>
</evidence>
<evidence type="ECO:0000256" key="3">
    <source>
        <dbReference type="ARBA" id="ARBA00022630"/>
    </source>
</evidence>
<accession>D1B8L6</accession>
<dbReference type="KEGG" id="tai:Taci_0382"/>
<keyword evidence="5" id="KW-0560">Oxidoreductase</keyword>
<feature type="domain" description="Nitroreductase" evidence="7">
    <location>
        <begin position="7"/>
        <end position="184"/>
    </location>
</feature>
<dbReference type="GO" id="GO:0016491">
    <property type="term" value="F:oxidoreductase activity"/>
    <property type="evidence" value="ECO:0007669"/>
    <property type="project" value="UniProtKB-KW"/>
</dbReference>
<evidence type="ECO:0000256" key="4">
    <source>
        <dbReference type="ARBA" id="ARBA00022643"/>
    </source>
</evidence>